<evidence type="ECO:0008006" key="3">
    <source>
        <dbReference type="Google" id="ProtNLM"/>
    </source>
</evidence>
<keyword evidence="2" id="KW-1185">Reference proteome</keyword>
<dbReference type="Gene3D" id="3.30.2310.20">
    <property type="entry name" value="RelE-like"/>
    <property type="match status" value="1"/>
</dbReference>
<dbReference type="AlphaFoldDB" id="A0A8A0RL18"/>
<reference evidence="1" key="1">
    <citation type="submission" date="2020-07" db="EMBL/GenBank/DDBJ databases">
        <title>Koleobacter methoxysyntrophicus gen. nov., sp. nov., a novel anaerobic bacterium isolated from deep subsurface oil field and proposal of Koleobacterales ord. nov. in the phylum Firmicutes.</title>
        <authorList>
            <person name="Sakamoto S."/>
            <person name="Tamaki H."/>
        </authorList>
    </citation>
    <scope>NUCLEOTIDE SEQUENCE</scope>
    <source>
        <strain evidence="1">NRmbB1</strain>
    </source>
</reference>
<organism evidence="1 2">
    <name type="scientific">Koleobacter methoxysyntrophicus</name>
    <dbReference type="NCBI Taxonomy" id="2751313"/>
    <lineage>
        <taxon>Bacteria</taxon>
        <taxon>Bacillati</taxon>
        <taxon>Bacillota</taxon>
        <taxon>Clostridia</taxon>
        <taxon>Koleobacterales</taxon>
        <taxon>Koleobacteraceae</taxon>
        <taxon>Koleobacter</taxon>
    </lineage>
</organism>
<accession>A0A8A0RL18</accession>
<evidence type="ECO:0000313" key="2">
    <source>
        <dbReference type="Proteomes" id="UP000662904"/>
    </source>
</evidence>
<gene>
    <name evidence="1" type="ORF">H0A61_00245</name>
</gene>
<proteinExistence type="predicted"/>
<protein>
    <recommendedName>
        <fullName evidence="3">Cytotoxic translational repressor</fullName>
    </recommendedName>
</protein>
<dbReference type="SUPFAM" id="SSF143011">
    <property type="entry name" value="RelE-like"/>
    <property type="match status" value="1"/>
</dbReference>
<dbReference type="Proteomes" id="UP000662904">
    <property type="component" value="Chromosome"/>
</dbReference>
<dbReference type="RefSeq" id="WP_206708172.1">
    <property type="nucleotide sequence ID" value="NZ_CP059066.1"/>
</dbReference>
<dbReference type="EMBL" id="CP059066">
    <property type="protein sequence ID" value="QSQ07926.1"/>
    <property type="molecule type" value="Genomic_DNA"/>
</dbReference>
<name>A0A8A0RL18_9FIRM</name>
<sequence>MLKIERTNKFKREFKKLPEPVKKEFEKQLKRLLEKPNPPFHPSLRIKKVQGTDGIFEATITMGVRMTWQFTKNGILLRNIGEHDKTLKNS</sequence>
<dbReference type="InterPro" id="IPR035093">
    <property type="entry name" value="RelE/ParE_toxin_dom_sf"/>
</dbReference>
<dbReference type="KEGG" id="kme:H0A61_00245"/>
<evidence type="ECO:0000313" key="1">
    <source>
        <dbReference type="EMBL" id="QSQ07926.1"/>
    </source>
</evidence>